<evidence type="ECO:0000313" key="2">
    <source>
        <dbReference type="EMBL" id="KAJ7707346.1"/>
    </source>
</evidence>
<sequence>MSHWSSQLLMSCWSSHVERGETICAEMVTCTIVGFSVDCILVLRLTIGILAILPLKQPFYQGVGPYATLMFSMTLYKYSQHLGGTRFHRMPVVTLFLRDGVFLFMAFIVMAISQILIWSKGRPSLAQVPIVINAAVGARILLNIKNLASHANDTVSTIELDTVTERRVRMRVKVPCLGKNIPPALSSSHVADFWDKKQLCHEKIPKIRTGPPTYE</sequence>
<proteinExistence type="predicted"/>
<dbReference type="AlphaFoldDB" id="A0AAD7GX97"/>
<dbReference type="EMBL" id="JARKIE010000005">
    <property type="protein sequence ID" value="KAJ7707346.1"/>
    <property type="molecule type" value="Genomic_DNA"/>
</dbReference>
<keyword evidence="1" id="KW-1133">Transmembrane helix</keyword>
<keyword evidence="1" id="KW-0472">Membrane</keyword>
<keyword evidence="3" id="KW-1185">Reference proteome</keyword>
<feature type="transmembrane region" description="Helical" evidence="1">
    <location>
        <begin position="100"/>
        <end position="118"/>
    </location>
</feature>
<evidence type="ECO:0000256" key="1">
    <source>
        <dbReference type="SAM" id="Phobius"/>
    </source>
</evidence>
<accession>A0AAD7GX97</accession>
<feature type="transmembrane region" description="Helical" evidence="1">
    <location>
        <begin position="28"/>
        <end position="53"/>
    </location>
</feature>
<protein>
    <submittedName>
        <fullName evidence="2">Uncharacterized protein</fullName>
    </submittedName>
</protein>
<comment type="caution">
    <text evidence="2">The sequence shown here is derived from an EMBL/GenBank/DDBJ whole genome shotgun (WGS) entry which is preliminary data.</text>
</comment>
<organism evidence="2 3">
    <name type="scientific">Mycena rosella</name>
    <name type="common">Pink bonnet</name>
    <name type="synonym">Agaricus rosellus</name>
    <dbReference type="NCBI Taxonomy" id="1033263"/>
    <lineage>
        <taxon>Eukaryota</taxon>
        <taxon>Fungi</taxon>
        <taxon>Dikarya</taxon>
        <taxon>Basidiomycota</taxon>
        <taxon>Agaricomycotina</taxon>
        <taxon>Agaricomycetes</taxon>
        <taxon>Agaricomycetidae</taxon>
        <taxon>Agaricales</taxon>
        <taxon>Marasmiineae</taxon>
        <taxon>Mycenaceae</taxon>
        <taxon>Mycena</taxon>
    </lineage>
</organism>
<evidence type="ECO:0000313" key="3">
    <source>
        <dbReference type="Proteomes" id="UP001221757"/>
    </source>
</evidence>
<dbReference type="Proteomes" id="UP001221757">
    <property type="component" value="Unassembled WGS sequence"/>
</dbReference>
<feature type="transmembrane region" description="Helical" evidence="1">
    <location>
        <begin position="59"/>
        <end position="79"/>
    </location>
</feature>
<gene>
    <name evidence="2" type="ORF">B0H17DRAFT_1125164</name>
</gene>
<reference evidence="2" key="1">
    <citation type="submission" date="2023-03" db="EMBL/GenBank/DDBJ databases">
        <title>Massive genome expansion in bonnet fungi (Mycena s.s.) driven by repeated elements and novel gene families across ecological guilds.</title>
        <authorList>
            <consortium name="Lawrence Berkeley National Laboratory"/>
            <person name="Harder C.B."/>
            <person name="Miyauchi S."/>
            <person name="Viragh M."/>
            <person name="Kuo A."/>
            <person name="Thoen E."/>
            <person name="Andreopoulos B."/>
            <person name="Lu D."/>
            <person name="Skrede I."/>
            <person name="Drula E."/>
            <person name="Henrissat B."/>
            <person name="Morin E."/>
            <person name="Kohler A."/>
            <person name="Barry K."/>
            <person name="LaButti K."/>
            <person name="Morin E."/>
            <person name="Salamov A."/>
            <person name="Lipzen A."/>
            <person name="Mereny Z."/>
            <person name="Hegedus B."/>
            <person name="Baldrian P."/>
            <person name="Stursova M."/>
            <person name="Weitz H."/>
            <person name="Taylor A."/>
            <person name="Grigoriev I.V."/>
            <person name="Nagy L.G."/>
            <person name="Martin F."/>
            <person name="Kauserud H."/>
        </authorList>
    </citation>
    <scope>NUCLEOTIDE SEQUENCE</scope>
    <source>
        <strain evidence="2">CBHHK067</strain>
    </source>
</reference>
<name>A0AAD7GX97_MYCRO</name>
<keyword evidence="1" id="KW-0812">Transmembrane</keyword>